<reference evidence="2 3" key="1">
    <citation type="journal article" date="2019" name="Emerg. Microbes Infect.">
        <title>Comprehensive subspecies identification of 175 nontuberculous mycobacteria species based on 7547 genomic profiles.</title>
        <authorList>
            <person name="Matsumoto Y."/>
            <person name="Kinjo T."/>
            <person name="Motooka D."/>
            <person name="Nabeya D."/>
            <person name="Jung N."/>
            <person name="Uechi K."/>
            <person name="Horii T."/>
            <person name="Iida T."/>
            <person name="Fujita J."/>
            <person name="Nakamura S."/>
        </authorList>
    </citation>
    <scope>NUCLEOTIDE SEQUENCE [LARGE SCALE GENOMIC DNA]</scope>
    <source>
        <strain evidence="2 3">JCM 6377</strain>
    </source>
</reference>
<comment type="caution">
    <text evidence="2">The sequence shown here is derived from an EMBL/GenBank/DDBJ whole genome shotgun (WGS) entry which is preliminary data.</text>
</comment>
<dbReference type="Proteomes" id="UP000465302">
    <property type="component" value="Unassembled WGS sequence"/>
</dbReference>
<proteinExistence type="predicted"/>
<organism evidence="2 3">
    <name type="scientific">Mycolicibacterium agri</name>
    <name type="common">Mycobacterium agri</name>
    <dbReference type="NCBI Taxonomy" id="36811"/>
    <lineage>
        <taxon>Bacteria</taxon>
        <taxon>Bacillati</taxon>
        <taxon>Actinomycetota</taxon>
        <taxon>Actinomycetes</taxon>
        <taxon>Mycobacteriales</taxon>
        <taxon>Mycobacteriaceae</taxon>
        <taxon>Mycolicibacterium</taxon>
    </lineage>
</organism>
<dbReference type="EMBL" id="BLKS01000001">
    <property type="protein sequence ID" value="GFG50983.1"/>
    <property type="molecule type" value="Genomic_DNA"/>
</dbReference>
<name>A0A7I9W000_MYCAG</name>
<accession>A0A7I9W000</accession>
<evidence type="ECO:0000256" key="1">
    <source>
        <dbReference type="SAM" id="MobiDB-lite"/>
    </source>
</evidence>
<dbReference type="AlphaFoldDB" id="A0A7I9W000"/>
<feature type="compositionally biased region" description="Low complexity" evidence="1">
    <location>
        <begin position="1"/>
        <end position="15"/>
    </location>
</feature>
<gene>
    <name evidence="2" type="ORF">MAGR_24240</name>
</gene>
<sequence>MASRAASRASKVASRAARRASKAASKGNKVASRVNRVASKGSRVASRVRYPLAVRARPVVRLLPGAGPPRCRRLLRTPSAYRVRADADRTPRGEMKPSQVRCRP</sequence>
<evidence type="ECO:0000313" key="2">
    <source>
        <dbReference type="EMBL" id="GFG50983.1"/>
    </source>
</evidence>
<feature type="region of interest" description="Disordered" evidence="1">
    <location>
        <begin position="1"/>
        <end position="45"/>
    </location>
</feature>
<protein>
    <submittedName>
        <fullName evidence="2">Uncharacterized protein</fullName>
    </submittedName>
</protein>
<feature type="region of interest" description="Disordered" evidence="1">
    <location>
        <begin position="82"/>
        <end position="104"/>
    </location>
</feature>
<evidence type="ECO:0000313" key="3">
    <source>
        <dbReference type="Proteomes" id="UP000465302"/>
    </source>
</evidence>
<feature type="compositionally biased region" description="Basic and acidic residues" evidence="1">
    <location>
        <begin position="83"/>
        <end position="95"/>
    </location>
</feature>